<sequence>MIGVLSRSATFAMFTLLAAGLVARTMGRTVAGMPAGAGMAALVSFHSACRLFSTYRRDSRPIAAVCGLKVPGPAGYELITAGQVP</sequence>
<protein>
    <submittedName>
        <fullName evidence="1">Uncharacterized protein</fullName>
    </submittedName>
</protein>
<organism evidence="1 2">
    <name type="scientific">Candidatus Mycobacterium methanotrophicum</name>
    <dbReference type="NCBI Taxonomy" id="2943498"/>
    <lineage>
        <taxon>Bacteria</taxon>
        <taxon>Bacillati</taxon>
        <taxon>Actinomycetota</taxon>
        <taxon>Actinomycetes</taxon>
        <taxon>Mycobacteriales</taxon>
        <taxon>Mycobacteriaceae</taxon>
        <taxon>Mycobacterium</taxon>
    </lineage>
</organism>
<proteinExistence type="predicted"/>
<evidence type="ECO:0000313" key="1">
    <source>
        <dbReference type="EMBL" id="UQX09340.1"/>
    </source>
</evidence>
<reference evidence="1" key="1">
    <citation type="submission" date="2022-05" db="EMBL/GenBank/DDBJ databases">
        <title>A methanotrophic Mycobacterium dominates a cave microbial ecosystem.</title>
        <authorList>
            <person name="Van Spanning R.J.M."/>
            <person name="Guan Q."/>
            <person name="Melkonian C."/>
            <person name="Gallant J."/>
            <person name="Polerecky L."/>
            <person name="Flot J.-F."/>
            <person name="Brandt B.W."/>
            <person name="Braster M."/>
            <person name="Iturbe Espinoza P."/>
            <person name="Aerts J."/>
            <person name="Meima-Franke M."/>
            <person name="Piersma S.R."/>
            <person name="Bunduc C."/>
            <person name="Ummels R."/>
            <person name="Pain A."/>
            <person name="Fleming E.J."/>
            <person name="van der Wel N."/>
            <person name="Gherman V.D."/>
            <person name="Sarbu S.M."/>
            <person name="Bodelier P.L.E."/>
            <person name="Bitter W."/>
        </authorList>
    </citation>
    <scope>NUCLEOTIDE SEQUENCE</scope>
    <source>
        <strain evidence="1">Sulfur Cave</strain>
    </source>
</reference>
<dbReference type="Proteomes" id="UP001056610">
    <property type="component" value="Chromosome"/>
</dbReference>
<accession>A0ABY4QI02</accession>
<gene>
    <name evidence="1" type="ORF">M5I08_12900</name>
</gene>
<name>A0ABY4QI02_9MYCO</name>
<dbReference type="RefSeq" id="WP_219068869.1">
    <property type="nucleotide sequence ID" value="NZ_CAJUXY010000044.1"/>
</dbReference>
<evidence type="ECO:0000313" key="2">
    <source>
        <dbReference type="Proteomes" id="UP001056610"/>
    </source>
</evidence>
<dbReference type="EMBL" id="CP097320">
    <property type="protein sequence ID" value="UQX09340.1"/>
    <property type="molecule type" value="Genomic_DNA"/>
</dbReference>
<keyword evidence="2" id="KW-1185">Reference proteome</keyword>